<reference evidence="8" key="2">
    <citation type="submission" date="2025-09" db="UniProtKB">
        <authorList>
            <consortium name="Ensembl"/>
        </authorList>
    </citation>
    <scope>IDENTIFICATION</scope>
</reference>
<dbReference type="InterPro" id="IPR012317">
    <property type="entry name" value="Poly(ADP-ribose)pol_cat_dom"/>
</dbReference>
<protein>
    <recommendedName>
        <fullName evidence="2">Poly [ADP-ribose] polymerase</fullName>
        <shortName evidence="2">PARP</shortName>
        <ecNumber evidence="2">2.4.2.-</ecNumber>
    </recommendedName>
</protein>
<dbReference type="Gene3D" id="3.90.228.10">
    <property type="match status" value="1"/>
</dbReference>
<evidence type="ECO:0000259" key="7">
    <source>
        <dbReference type="PROSITE" id="PS51468"/>
    </source>
</evidence>
<feature type="region of interest" description="Disordered" evidence="3">
    <location>
        <begin position="1482"/>
        <end position="1805"/>
    </location>
</feature>
<dbReference type="SMART" id="SM00609">
    <property type="entry name" value="VIT"/>
    <property type="match status" value="1"/>
</dbReference>
<dbReference type="Pfam" id="PF16589">
    <property type="entry name" value="BRCT_2"/>
    <property type="match status" value="1"/>
</dbReference>
<dbReference type="GO" id="GO:0003950">
    <property type="term" value="F:NAD+ poly-ADP-ribosyltransferase activity"/>
    <property type="evidence" value="ECO:0007669"/>
    <property type="project" value="UniProtKB-UniRule"/>
</dbReference>
<dbReference type="Pfam" id="PF08487">
    <property type="entry name" value="VIT"/>
    <property type="match status" value="1"/>
</dbReference>
<comment type="similarity">
    <text evidence="1">Belongs to the ARTD/PARP family.</text>
</comment>
<dbReference type="EC" id="2.4.2.-" evidence="2"/>
<dbReference type="InterPro" id="IPR036465">
    <property type="entry name" value="vWFA_dom_sf"/>
</dbReference>
<feature type="region of interest" description="Disordered" evidence="3">
    <location>
        <begin position="1283"/>
        <end position="1315"/>
    </location>
</feature>
<dbReference type="OMA" id="RQYPCIC"/>
<dbReference type="InterPro" id="IPR036616">
    <property type="entry name" value="Poly(ADP-ribose)pol_reg_dom_sf"/>
</dbReference>
<feature type="region of interest" description="Disordered" evidence="3">
    <location>
        <begin position="1227"/>
        <end position="1269"/>
    </location>
</feature>
<keyword evidence="2" id="KW-0520">NAD</keyword>
<dbReference type="InterPro" id="IPR031273">
    <property type="entry name" value="PARP4"/>
</dbReference>
<reference evidence="8" key="1">
    <citation type="submission" date="2025-08" db="UniProtKB">
        <authorList>
            <consortium name="Ensembl"/>
        </authorList>
    </citation>
    <scope>IDENTIFICATION</scope>
</reference>
<dbReference type="PROSITE" id="PS51468">
    <property type="entry name" value="VIT"/>
    <property type="match status" value="1"/>
</dbReference>
<dbReference type="PROSITE" id="PS50172">
    <property type="entry name" value="BRCT"/>
    <property type="match status" value="1"/>
</dbReference>
<dbReference type="GeneTree" id="ENSGT00940000160555"/>
<feature type="domain" description="BRCT" evidence="4">
    <location>
        <begin position="1"/>
        <end position="92"/>
    </location>
</feature>
<dbReference type="Pfam" id="PF00644">
    <property type="entry name" value="PARP"/>
    <property type="match status" value="1"/>
</dbReference>
<evidence type="ECO:0000259" key="6">
    <source>
        <dbReference type="PROSITE" id="PS51059"/>
    </source>
</evidence>
<evidence type="ECO:0000259" key="4">
    <source>
        <dbReference type="PROSITE" id="PS50172"/>
    </source>
</evidence>
<dbReference type="PROSITE" id="PS51059">
    <property type="entry name" value="PARP_CATALYTIC"/>
    <property type="match status" value="1"/>
</dbReference>
<dbReference type="SMART" id="SM00292">
    <property type="entry name" value="BRCT"/>
    <property type="match status" value="1"/>
</dbReference>
<feature type="domain" description="VIT" evidence="7">
    <location>
        <begin position="621"/>
        <end position="749"/>
    </location>
</feature>
<dbReference type="InterPro" id="IPR036420">
    <property type="entry name" value="BRCT_dom_sf"/>
</dbReference>
<evidence type="ECO:0000259" key="5">
    <source>
        <dbReference type="PROSITE" id="PS50234"/>
    </source>
</evidence>
<dbReference type="GO" id="GO:0005737">
    <property type="term" value="C:cytoplasm"/>
    <property type="evidence" value="ECO:0007669"/>
    <property type="project" value="TreeGrafter"/>
</dbReference>
<dbReference type="PROSITE" id="PS50234">
    <property type="entry name" value="VWFA"/>
    <property type="match status" value="1"/>
</dbReference>
<feature type="domain" description="VWFA" evidence="5">
    <location>
        <begin position="888"/>
        <end position="1056"/>
    </location>
</feature>
<feature type="compositionally biased region" description="Polar residues" evidence="3">
    <location>
        <begin position="1717"/>
        <end position="1730"/>
    </location>
</feature>
<organism evidence="8 9">
    <name type="scientific">Gadus morhua</name>
    <name type="common">Atlantic cod</name>
    <dbReference type="NCBI Taxonomy" id="8049"/>
    <lineage>
        <taxon>Eukaryota</taxon>
        <taxon>Metazoa</taxon>
        <taxon>Chordata</taxon>
        <taxon>Craniata</taxon>
        <taxon>Vertebrata</taxon>
        <taxon>Euteleostomi</taxon>
        <taxon>Actinopterygii</taxon>
        <taxon>Neopterygii</taxon>
        <taxon>Teleostei</taxon>
        <taxon>Neoteleostei</taxon>
        <taxon>Acanthomorphata</taxon>
        <taxon>Zeiogadaria</taxon>
        <taxon>Gadariae</taxon>
        <taxon>Gadiformes</taxon>
        <taxon>Gadoidei</taxon>
        <taxon>Gadidae</taxon>
        <taxon>Gadus</taxon>
    </lineage>
</organism>
<dbReference type="SUPFAM" id="SSF56399">
    <property type="entry name" value="ADP-ribosylation"/>
    <property type="match status" value="1"/>
</dbReference>
<feature type="domain" description="PARP catalytic" evidence="6">
    <location>
        <begin position="386"/>
        <end position="586"/>
    </location>
</feature>
<accession>A0A8C5CHK1</accession>
<keyword evidence="2" id="KW-0808">Transferase</keyword>
<evidence type="ECO:0000313" key="8">
    <source>
        <dbReference type="Ensembl" id="ENSGMOP00000060785.1"/>
    </source>
</evidence>
<feature type="region of interest" description="Disordered" evidence="3">
    <location>
        <begin position="1362"/>
        <end position="1397"/>
    </location>
</feature>
<dbReference type="SUPFAM" id="SSF53300">
    <property type="entry name" value="vWA-like"/>
    <property type="match status" value="1"/>
</dbReference>
<dbReference type="SUPFAM" id="SSF52113">
    <property type="entry name" value="BRCT domain"/>
    <property type="match status" value="1"/>
</dbReference>
<dbReference type="PANTHER" id="PTHR46530:SF1">
    <property type="entry name" value="PROTEIN MONO-ADP-RIBOSYLTRANSFERASE PARP4"/>
    <property type="match status" value="1"/>
</dbReference>
<sequence length="2026" mass="223141">MTLFQNWSVLLDLKSLPFKERKKLQSAIKENGGCMSYVVNKQCSLVVSSDVASLSSSRFRSVQKLGTPVVGPDYVSQCLEQGVLLPLDMYRLEVPSPGPSYPPPHRISPPPSPPHCTEKEARPLAVQCVDPPPVLKAVHQAEETGQPERDGRFYTEKDSDLPTYPEDFQVAKYSIFKKVTGDAWCVVELQSVRVEGVQRYRVVRSRMESQATGRVIQWLAFPRISTEAVYTYLSLREELQAEGLQPQLLLPVDAPEELGSAALRLLLLEERLNTGSLPQEVGVFVELLWAEALGCLDNVLSVPVTDLSLNDVSRAEGHLLQAQRLLKEGRQADASTALMELYALLPHRETAPPVPTARHLSLKLDLCQLIRDMLNVSEMNLRSPVSLSVGKYRSLRCGIEVVPPETPEFRRVVARLSDKKVKVLQVLRVSRWEDQQMFKKEVGNIKPLLHSSAPSNFMGILSRGLLLPCVGSEDHGIERTDIGNLGSGIYFTDSMRTSLKYSKPSEASGSRLVLVCDVALGRCLEVRKKHLRLTQPPDTYHSLHGLRHTPANHSQFVDDEYVVYSTGQVMLRYVVQFTVEEDRLREFTPSIETSLSPALYDTCQEFHLEVMELESKKNPLDDVRAGLQDASGQQLPLQAVHVKCKLMDLLARVIIFQKYTNQSSVPIEAKYVFPLEERAAVCGFEAFINGKHVVGQVKEKEQARKEYKQAIQQGDGAYLMDQDAPDVFTISVGNLPPGATVLIKVTFVSELIVRDGCVLFSLPGSVAPWQQSAALNQTTQASVEKTCVTNDAASSREFSLQMSVEMPYEILRLQCSTHRVQIKTTACKAVVNVLPGEVVGADGFQLSITLSKLHLPRMWVENHPDKDSQACMLVFYPDFPVGVGGVDEVVLLLDASESMVEDGAVNARRIALEVLKALPPSTRVNVVFFGTEQTELFISAKPLSHVLQPARKFILATPPTGGSTELWRPLRALSLLPPSPGPRNLLLLSDGHIQNPGLCLQLLRDNNQHTRLFTCGLSSTANQHMLRTLAQAGGGAYEMFDTKTEHNWKEKVVSQVKRMGSPGCSSVSVKWQQFNPTAPPPVQAPQQIHSLFNDHHTLVYGFVPHCTQALLHGNLSGMEVVTMVSTSELQKTRGTFLHQLTARAVIRDYENGTLSIGQAEHEGKKAELKSFIVELSKEFSILSQFTSFVAIEKRDPQRPEEPQLTDISKIIAEEDVDFLSYMGWNEAEEAEEEGGEEEDKGLIMEEESGDEEEDQEENDVEDDEEEEEGYGLYGVCCGTEFIDDSFDSPPSSPLALLKQSAAPAPPPPPAPSDFKVCMQRAAPLSALDDGEDYEEEEEGNGLLEYCSAAEYIDDSFYSAQSSHALLQQSAAPQPRPPPAPSDLTDCMRSDAPPPPIFSRAQVIVAPTTERFELRSYVKCSKRAAPSPPPVLRRGRRWGSTVPNVWGQSGAPPPTQSQPFTETLLCRVSGASILTQSQLSSITPFGRQSAPPPPIPSQPFSGTDYGRQSAPPPPIPSQPFSETPFGRQSGAPPPTQSQSFTETIRYLLTGVPPPSQSQLFSRTPFGRHSAPPPPIPSQPFSETPFGRQSGAPPPTQSQPLTETLLCRESGAPPPTQSQPLTETLLCRERGAPPPTQSQPFSEIPFGRQSGAPPPTQSQPFSETPVGWQSAPLPPDQYQPFSGTLFGWQSGATPPIPTQPFSGTPFGRQSGATPPIPSQPFSGTPFGWQSATPLIPSQPLSGFVCGRQSAPPPPIPSQPFSSSSLDHGQTMMYDLPPGVPFSSPFSLQRDAPPGLQPQYLSAPPSKRGGQLRAKAAMKVGAPPREGGSSEFCRSLLRRTIEDLETVVPRGVENDVNDEIIRMEPEKSTTKWTNIFQMQCSEGYWECSVALGVLLKMEIKSFANVFLKSKGICSLGVRARADILRLLASLLVLQLMRLEGMAEGRLLRNLFSLDTPPEARCGERWRAVKRAVDWVRWADHQYPCIYSRLEFGRSWESSTRQLLGYEQPPAASPLSGIIPWRASPLLEVQ</sequence>
<dbReference type="Pfam" id="PF26156">
    <property type="entry name" value="PARP4_MVP-ID"/>
    <property type="match status" value="1"/>
</dbReference>
<dbReference type="InterPro" id="IPR001357">
    <property type="entry name" value="BRCT_dom"/>
</dbReference>
<dbReference type="PANTHER" id="PTHR46530">
    <property type="entry name" value="PROTEIN MONO-ADP-RIBOSYLTRANSFERASE PARP4"/>
    <property type="match status" value="1"/>
</dbReference>
<evidence type="ECO:0000256" key="2">
    <source>
        <dbReference type="RuleBase" id="RU362114"/>
    </source>
</evidence>
<feature type="compositionally biased region" description="Low complexity" evidence="3">
    <location>
        <begin position="1293"/>
        <end position="1302"/>
    </location>
</feature>
<dbReference type="Gene3D" id="3.40.50.10190">
    <property type="entry name" value="BRCT domain"/>
    <property type="match status" value="1"/>
</dbReference>
<dbReference type="Ensembl" id="ENSGMOT00000043005.1">
    <property type="protein sequence ID" value="ENSGMOP00000060785.1"/>
    <property type="gene ID" value="ENSGMOG00000001674.2"/>
</dbReference>
<evidence type="ECO:0000256" key="3">
    <source>
        <dbReference type="SAM" id="MobiDB-lite"/>
    </source>
</evidence>
<proteinExistence type="inferred from homology"/>
<dbReference type="RefSeq" id="XP_030198677.1">
    <property type="nucleotide sequence ID" value="XM_030342817.1"/>
</dbReference>
<evidence type="ECO:0000256" key="1">
    <source>
        <dbReference type="ARBA" id="ARBA00024347"/>
    </source>
</evidence>
<dbReference type="CTD" id="143"/>
<dbReference type="Proteomes" id="UP000694546">
    <property type="component" value="Chromosome 20"/>
</dbReference>
<dbReference type="GeneID" id="115532844"/>
<name>A0A8C5CHK1_GADMO</name>
<dbReference type="InterPro" id="IPR013694">
    <property type="entry name" value="VIT"/>
</dbReference>
<dbReference type="InterPro" id="IPR002035">
    <property type="entry name" value="VWF_A"/>
</dbReference>
<dbReference type="Pfam" id="PF13768">
    <property type="entry name" value="VWA_3"/>
    <property type="match status" value="1"/>
</dbReference>
<evidence type="ECO:0000313" key="9">
    <source>
        <dbReference type="Proteomes" id="UP000694546"/>
    </source>
</evidence>
<keyword evidence="2" id="KW-0328">Glycosyltransferase</keyword>
<feature type="compositionally biased region" description="Low complexity" evidence="3">
    <location>
        <begin position="1362"/>
        <end position="1372"/>
    </location>
</feature>
<gene>
    <name evidence="8" type="primary">parp4</name>
</gene>
<dbReference type="Gene3D" id="3.40.50.410">
    <property type="entry name" value="von Willebrand factor, type A domain"/>
    <property type="match status" value="1"/>
</dbReference>
<dbReference type="InterPro" id="IPR058904">
    <property type="entry name" value="PARP4_MVP-ID"/>
</dbReference>
<keyword evidence="9" id="KW-1185">Reference proteome</keyword>
<dbReference type="SUPFAM" id="SSF47587">
    <property type="entry name" value="Domain of poly(ADP-ribose) polymerase"/>
    <property type="match status" value="1"/>
</dbReference>
<dbReference type="SMART" id="SM00327">
    <property type="entry name" value="VWA"/>
    <property type="match status" value="1"/>
</dbReference>